<evidence type="ECO:0000256" key="3">
    <source>
        <dbReference type="ARBA" id="ARBA00022737"/>
    </source>
</evidence>
<comment type="subcellular location">
    <subcellularLocation>
        <location evidence="1">Nucleus</location>
    </subcellularLocation>
</comment>
<reference evidence="10 11" key="1">
    <citation type="submission" date="2019-03" db="EMBL/GenBank/DDBJ databases">
        <title>Rhodosporidium diobovatum UCD-FST 08-225 genome sequencing, assembly, and annotation.</title>
        <authorList>
            <person name="Fakankun I.U."/>
            <person name="Fristensky B."/>
            <person name="Levin D.B."/>
        </authorList>
    </citation>
    <scope>NUCLEOTIDE SEQUENCE [LARGE SCALE GENOMIC DNA]</scope>
    <source>
        <strain evidence="10 11">UCD-FST 08-225</strain>
    </source>
</reference>
<feature type="region of interest" description="Disordered" evidence="8">
    <location>
        <begin position="92"/>
        <end position="215"/>
    </location>
</feature>
<evidence type="ECO:0000256" key="6">
    <source>
        <dbReference type="ARBA" id="ARBA00023242"/>
    </source>
</evidence>
<evidence type="ECO:0000256" key="5">
    <source>
        <dbReference type="ARBA" id="ARBA00022833"/>
    </source>
</evidence>
<dbReference type="PANTHER" id="PTHR13100:SF10">
    <property type="entry name" value="CELL GROWTH-REGULATING NUCLEOLAR PROTEIN"/>
    <property type="match status" value="1"/>
</dbReference>
<evidence type="ECO:0000313" key="11">
    <source>
        <dbReference type="Proteomes" id="UP000311382"/>
    </source>
</evidence>
<proteinExistence type="predicted"/>
<evidence type="ECO:0000256" key="2">
    <source>
        <dbReference type="ARBA" id="ARBA00022723"/>
    </source>
</evidence>
<dbReference type="GO" id="GO:0008270">
    <property type="term" value="F:zinc ion binding"/>
    <property type="evidence" value="ECO:0007669"/>
    <property type="project" value="UniProtKB-KW"/>
</dbReference>
<dbReference type="PANTHER" id="PTHR13100">
    <property type="entry name" value="CELL GROWTH-REGULATING NUCLEOLAR PROTEIN LYAR"/>
    <property type="match status" value="1"/>
</dbReference>
<dbReference type="PROSITE" id="PS51804">
    <property type="entry name" value="ZF_C2HC_LYAR"/>
    <property type="match status" value="1"/>
</dbReference>
<dbReference type="InterPro" id="IPR036236">
    <property type="entry name" value="Znf_C2H2_sf"/>
</dbReference>
<dbReference type="GO" id="GO:0003677">
    <property type="term" value="F:DNA binding"/>
    <property type="evidence" value="ECO:0007669"/>
    <property type="project" value="InterPro"/>
</dbReference>
<keyword evidence="11" id="KW-1185">Reference proteome</keyword>
<gene>
    <name evidence="10" type="ORF">DMC30DRAFT_62379</name>
</gene>
<evidence type="ECO:0000256" key="8">
    <source>
        <dbReference type="SAM" id="MobiDB-lite"/>
    </source>
</evidence>
<keyword evidence="4 7" id="KW-0863">Zinc-finger</keyword>
<evidence type="ECO:0000256" key="7">
    <source>
        <dbReference type="PROSITE-ProRule" id="PRU01145"/>
    </source>
</evidence>
<dbReference type="GO" id="GO:0005730">
    <property type="term" value="C:nucleolus"/>
    <property type="evidence" value="ECO:0007669"/>
    <property type="project" value="TreeGrafter"/>
</dbReference>
<organism evidence="10 11">
    <name type="scientific">Rhodotorula diobovata</name>
    <dbReference type="NCBI Taxonomy" id="5288"/>
    <lineage>
        <taxon>Eukaryota</taxon>
        <taxon>Fungi</taxon>
        <taxon>Dikarya</taxon>
        <taxon>Basidiomycota</taxon>
        <taxon>Pucciniomycotina</taxon>
        <taxon>Microbotryomycetes</taxon>
        <taxon>Sporidiobolales</taxon>
        <taxon>Sporidiobolaceae</taxon>
        <taxon>Rhodotorula</taxon>
    </lineage>
</organism>
<evidence type="ECO:0000256" key="4">
    <source>
        <dbReference type="ARBA" id="ARBA00022771"/>
    </source>
</evidence>
<evidence type="ECO:0000256" key="1">
    <source>
        <dbReference type="ARBA" id="ARBA00004123"/>
    </source>
</evidence>
<dbReference type="SUPFAM" id="SSF57667">
    <property type="entry name" value="beta-beta-alpha zinc fingers"/>
    <property type="match status" value="2"/>
</dbReference>
<feature type="domain" description="Zinc finger C2H2 LYAR-type" evidence="9">
    <location>
        <begin position="63"/>
        <end position="87"/>
    </location>
</feature>
<evidence type="ECO:0000313" key="10">
    <source>
        <dbReference type="EMBL" id="TNY18314.1"/>
    </source>
</evidence>
<keyword evidence="2" id="KW-0479">Metal-binding</keyword>
<dbReference type="EMBL" id="SOZI01000145">
    <property type="protein sequence ID" value="TNY18314.1"/>
    <property type="molecule type" value="Genomic_DNA"/>
</dbReference>
<dbReference type="Proteomes" id="UP000311382">
    <property type="component" value="Unassembled WGS sequence"/>
</dbReference>
<dbReference type="InterPro" id="IPR014898">
    <property type="entry name" value="Znf_C2H2_LYAR"/>
</dbReference>
<dbReference type="AlphaFoldDB" id="A0A5C5FQU8"/>
<feature type="compositionally biased region" description="Basic and acidic residues" evidence="8">
    <location>
        <begin position="132"/>
        <end position="161"/>
    </location>
</feature>
<dbReference type="OrthoDB" id="2530005at2759"/>
<keyword evidence="6" id="KW-0539">Nucleus</keyword>
<keyword evidence="3" id="KW-0677">Repeat</keyword>
<dbReference type="InterPro" id="IPR039999">
    <property type="entry name" value="LYAR"/>
</dbReference>
<evidence type="ECO:0000259" key="9">
    <source>
        <dbReference type="Pfam" id="PF08790"/>
    </source>
</evidence>
<protein>
    <recommendedName>
        <fullName evidence="9">Zinc finger C2H2 LYAR-type domain-containing protein</fullName>
    </recommendedName>
</protein>
<feature type="compositionally biased region" description="Low complexity" evidence="8">
    <location>
        <begin position="197"/>
        <end position="210"/>
    </location>
</feature>
<dbReference type="STRING" id="5288.A0A5C5FQU8"/>
<dbReference type="Pfam" id="PF08790">
    <property type="entry name" value="zf-LYAR"/>
    <property type="match status" value="1"/>
</dbReference>
<dbReference type="GO" id="GO:0006364">
    <property type="term" value="P:rRNA processing"/>
    <property type="evidence" value="ECO:0007669"/>
    <property type="project" value="TreeGrafter"/>
</dbReference>
<dbReference type="Gene3D" id="3.30.1490.490">
    <property type="match status" value="1"/>
</dbReference>
<keyword evidence="5" id="KW-0862">Zinc</keyword>
<feature type="compositionally biased region" description="Low complexity" evidence="8">
    <location>
        <begin position="102"/>
        <end position="114"/>
    </location>
</feature>
<comment type="caution">
    <text evidence="10">The sequence shown here is derived from an EMBL/GenBank/DDBJ whole genome shotgun (WGS) entry which is preliminary data.</text>
</comment>
<feature type="compositionally biased region" description="Low complexity" evidence="8">
    <location>
        <begin position="162"/>
        <end position="179"/>
    </location>
</feature>
<name>A0A5C5FQU8_9BASI</name>
<feature type="compositionally biased region" description="Basic residues" evidence="8">
    <location>
        <begin position="92"/>
        <end position="101"/>
    </location>
</feature>
<sequence length="281" mass="29142">MVSFSCEVCNDTVKKPKLDQHAGRCRGAYFTCAPRLPFLAAGLHSDLAPRARSALLSRAPPRIDCNTTFEGTSYRAHTSCVSEEQRYHKSVYKAPKGKGKKGQQQQGQNGASEPAPAPAPAPAPGPAPVPVEAKKVAERPQEAEQKKRAREEDAPVHKADDASAAPAPAAAAANGAAADEPAKKKKKKSKKAKGEASEAGEANGAAPAAATQENGAPSVKAFLAEAVTPLLAGGDVSLADVRAKVVEQATAKGLKVDEVESALWAGLKVGGKKQKVRAEFA</sequence>
<feature type="compositionally biased region" description="Pro residues" evidence="8">
    <location>
        <begin position="115"/>
        <end position="129"/>
    </location>
</feature>
<accession>A0A5C5FQU8</accession>
<dbReference type="GO" id="GO:0000122">
    <property type="term" value="P:negative regulation of transcription by RNA polymerase II"/>
    <property type="evidence" value="ECO:0007669"/>
    <property type="project" value="TreeGrafter"/>
</dbReference>